<dbReference type="InterPro" id="IPR009334">
    <property type="entry name" value="DUF993"/>
</dbReference>
<proteinExistence type="predicted"/>
<evidence type="ECO:0008006" key="3">
    <source>
        <dbReference type="Google" id="ProtNLM"/>
    </source>
</evidence>
<dbReference type="Proteomes" id="UP000622552">
    <property type="component" value="Unassembled WGS sequence"/>
</dbReference>
<name>A0A8J7GMY0_9ACTN</name>
<dbReference type="RefSeq" id="WP_197001835.1">
    <property type="nucleotide sequence ID" value="NZ_BONS01000023.1"/>
</dbReference>
<dbReference type="EMBL" id="JADOUF010000001">
    <property type="protein sequence ID" value="MBG6134623.1"/>
    <property type="molecule type" value="Genomic_DNA"/>
</dbReference>
<organism evidence="1 2">
    <name type="scientific">Longispora fulva</name>
    <dbReference type="NCBI Taxonomy" id="619741"/>
    <lineage>
        <taxon>Bacteria</taxon>
        <taxon>Bacillati</taxon>
        <taxon>Actinomycetota</taxon>
        <taxon>Actinomycetes</taxon>
        <taxon>Micromonosporales</taxon>
        <taxon>Micromonosporaceae</taxon>
        <taxon>Longispora</taxon>
    </lineage>
</organism>
<evidence type="ECO:0000313" key="2">
    <source>
        <dbReference type="Proteomes" id="UP000622552"/>
    </source>
</evidence>
<protein>
    <recommendedName>
        <fullName evidence="3">Dihydrodipicolinate synthase family protein</fullName>
    </recommendedName>
</protein>
<comment type="caution">
    <text evidence="1">The sequence shown here is derived from an EMBL/GenBank/DDBJ whole genome shotgun (WGS) entry which is preliminary data.</text>
</comment>
<gene>
    <name evidence="1" type="ORF">IW245_000817</name>
</gene>
<reference evidence="1" key="1">
    <citation type="submission" date="2020-11" db="EMBL/GenBank/DDBJ databases">
        <title>Sequencing the genomes of 1000 actinobacteria strains.</title>
        <authorList>
            <person name="Klenk H.-P."/>
        </authorList>
    </citation>
    <scope>NUCLEOTIDE SEQUENCE</scope>
    <source>
        <strain evidence="1">DSM 45356</strain>
    </source>
</reference>
<dbReference type="Gene3D" id="3.20.20.70">
    <property type="entry name" value="Aldolase class I"/>
    <property type="match status" value="2"/>
</dbReference>
<evidence type="ECO:0000313" key="1">
    <source>
        <dbReference type="EMBL" id="MBG6134623.1"/>
    </source>
</evidence>
<accession>A0A8J7GMY0</accession>
<dbReference type="InterPro" id="IPR013785">
    <property type="entry name" value="Aldolase_TIM"/>
</dbReference>
<dbReference type="SUPFAM" id="SSF51569">
    <property type="entry name" value="Aldolase"/>
    <property type="match status" value="1"/>
</dbReference>
<keyword evidence="2" id="KW-1185">Reference proteome</keyword>
<dbReference type="AlphaFoldDB" id="A0A8J7GMY0"/>
<sequence>MITLPDGPFQLTGGPRWPTMGPARSRDVYAAAHVVADPTADNVPGAPATLDWDATLAFRHHLWSYGFGVAEAMDTAQRGMGLDYPATRELIRRSAAEARAAGGRIVAGVATDQLDVSPESLRASRDRLGADSFRREPAGRTASDIDPLTRSARQARTHARTGLDMIGVAQLDMIGRAYAEQLADTQDAGAVPVLMCSRHLAAAARGPEDYLSVYSDLLRQASGPVVLHWLGDMFDPALAGYWGSTDLDEATATVLALVGEYPEKVDGIKVSLLDADREVALRRALPAGVRLYTGDDFHYPELIKGDDLGHSDALLGVFATIAPAAASALAALDAGDTAEYDRILAPTVPLARHLFGPPTYYYKTGIVFLAWLAGHQSHFSMVGGLQSGRSAAHLAKLVRLADAAGLLPDTDLAEQRARAFFAVHGCAQ</sequence>
<dbReference type="Pfam" id="PF06187">
    <property type="entry name" value="DUF993"/>
    <property type="match status" value="2"/>
</dbReference>